<dbReference type="InterPro" id="IPR000792">
    <property type="entry name" value="Tscrpt_reg_LuxR_C"/>
</dbReference>
<gene>
    <name evidence="5" type="ORF">D8Y23_06255</name>
</gene>
<evidence type="ECO:0000313" key="5">
    <source>
        <dbReference type="EMBL" id="RWR20286.1"/>
    </source>
</evidence>
<evidence type="ECO:0000256" key="3">
    <source>
        <dbReference type="ARBA" id="ARBA00023163"/>
    </source>
</evidence>
<dbReference type="OrthoDB" id="134985at2"/>
<evidence type="ECO:0000256" key="2">
    <source>
        <dbReference type="ARBA" id="ARBA00023125"/>
    </source>
</evidence>
<dbReference type="Pfam" id="PF00196">
    <property type="entry name" value="GerE"/>
    <property type="match status" value="1"/>
</dbReference>
<keyword evidence="2" id="KW-0238">DNA-binding</keyword>
<dbReference type="PROSITE" id="PS50043">
    <property type="entry name" value="HTH_LUXR_2"/>
    <property type="match status" value="1"/>
</dbReference>
<dbReference type="PANTHER" id="PTHR44688">
    <property type="entry name" value="DNA-BINDING TRANSCRIPTIONAL ACTIVATOR DEVR_DOSR"/>
    <property type="match status" value="1"/>
</dbReference>
<dbReference type="AlphaFoldDB" id="A0A443JJU6"/>
<dbReference type="SUPFAM" id="SSF46894">
    <property type="entry name" value="C-terminal effector domain of the bipartite response regulators"/>
    <property type="match status" value="1"/>
</dbReference>
<name>A0A443JJU6_9MICO</name>
<sequence length="482" mass="51369">MGDEAVIDASPLMNVRSVAERVVASVLPTSPAPEMADLRFLADLEAGPAPRIWVDASAQTLEALLIARSRLDRIDDALRLVELHFADGRLLAPGRLETATRSTLFSAVGEVYAAAGWPRRAGEYAASAIAYADDAVTRFRAHAVRALAAAINGEYILAGESLRICDELASTSPGALTHPDYDLLLARILVASAALDAATLTDVAGALRAGAPADPYWQYSARAAEAMCALIRRDYDRGMVLVAALAGGTEAHSGHTMVRGFAQGVYADLLLARGEPRRALAVLEGRVSPPGHALCFAMQRAAALIALGREREVLESTDPCIRMGTHHCVRTLSPLLLRRAVAHARLGNAQAADAAFAEGFHLSENLGGSLTPYLTLPQPELLTLLQRMAERHSASVDAVARVSAMLALVPTPEHRPPLPTLSPREERLALALRGPRSLPQIAEELDVSLNTVKSQLRSIYAKLQVSGRDAAVAVLEAHGFYV</sequence>
<reference evidence="5 6" key="1">
    <citation type="journal article" date="2018" name="Front. Microbiol.">
        <title>Novel Insights Into Bacterial Dimethylsulfoniopropionate Catabolism in the East China Sea.</title>
        <authorList>
            <person name="Liu J."/>
            <person name="Liu J."/>
            <person name="Zhang S.H."/>
            <person name="Liang J."/>
            <person name="Lin H."/>
            <person name="Song D."/>
            <person name="Yang G.P."/>
            <person name="Todd J.D."/>
            <person name="Zhang X.H."/>
        </authorList>
    </citation>
    <scope>NUCLEOTIDE SEQUENCE [LARGE SCALE GENOMIC DNA]</scope>
    <source>
        <strain evidence="5 6">ZYFD042</strain>
    </source>
</reference>
<dbReference type="SMART" id="SM00421">
    <property type="entry name" value="HTH_LUXR"/>
    <property type="match status" value="1"/>
</dbReference>
<evidence type="ECO:0000259" key="4">
    <source>
        <dbReference type="PROSITE" id="PS50043"/>
    </source>
</evidence>
<organism evidence="5 6">
    <name type="scientific">Microbacterium enclense</name>
    <dbReference type="NCBI Taxonomy" id="993073"/>
    <lineage>
        <taxon>Bacteria</taxon>
        <taxon>Bacillati</taxon>
        <taxon>Actinomycetota</taxon>
        <taxon>Actinomycetes</taxon>
        <taxon>Micrococcales</taxon>
        <taxon>Microbacteriaceae</taxon>
        <taxon>Microbacterium</taxon>
    </lineage>
</organism>
<dbReference type="EMBL" id="RBZY01000017">
    <property type="protein sequence ID" value="RWR20286.1"/>
    <property type="molecule type" value="Genomic_DNA"/>
</dbReference>
<dbReference type="InterPro" id="IPR036388">
    <property type="entry name" value="WH-like_DNA-bd_sf"/>
</dbReference>
<dbReference type="CDD" id="cd06170">
    <property type="entry name" value="LuxR_C_like"/>
    <property type="match status" value="1"/>
</dbReference>
<proteinExistence type="predicted"/>
<accession>A0A443JJU6</accession>
<dbReference type="Proteomes" id="UP000285970">
    <property type="component" value="Unassembled WGS sequence"/>
</dbReference>
<evidence type="ECO:0000256" key="1">
    <source>
        <dbReference type="ARBA" id="ARBA00023015"/>
    </source>
</evidence>
<keyword evidence="3" id="KW-0804">Transcription</keyword>
<dbReference type="GO" id="GO:0006355">
    <property type="term" value="P:regulation of DNA-templated transcription"/>
    <property type="evidence" value="ECO:0007669"/>
    <property type="project" value="InterPro"/>
</dbReference>
<feature type="domain" description="HTH luxR-type" evidence="4">
    <location>
        <begin position="414"/>
        <end position="479"/>
    </location>
</feature>
<dbReference type="PANTHER" id="PTHR44688:SF16">
    <property type="entry name" value="DNA-BINDING TRANSCRIPTIONAL ACTIVATOR DEVR_DOSR"/>
    <property type="match status" value="1"/>
</dbReference>
<dbReference type="Gene3D" id="1.10.10.10">
    <property type="entry name" value="Winged helix-like DNA-binding domain superfamily/Winged helix DNA-binding domain"/>
    <property type="match status" value="1"/>
</dbReference>
<dbReference type="GO" id="GO:0003677">
    <property type="term" value="F:DNA binding"/>
    <property type="evidence" value="ECO:0007669"/>
    <property type="project" value="UniProtKB-KW"/>
</dbReference>
<evidence type="ECO:0000313" key="6">
    <source>
        <dbReference type="Proteomes" id="UP000285970"/>
    </source>
</evidence>
<keyword evidence="1" id="KW-0805">Transcription regulation</keyword>
<protein>
    <submittedName>
        <fullName evidence="5">LuxR family transcriptional regulator</fullName>
    </submittedName>
</protein>
<comment type="caution">
    <text evidence="5">The sequence shown here is derived from an EMBL/GenBank/DDBJ whole genome shotgun (WGS) entry which is preliminary data.</text>
</comment>
<dbReference type="InterPro" id="IPR016032">
    <property type="entry name" value="Sig_transdc_resp-reg_C-effctor"/>
</dbReference>
<dbReference type="RefSeq" id="WP_128217297.1">
    <property type="nucleotide sequence ID" value="NZ_RBZY01000017.1"/>
</dbReference>